<evidence type="ECO:0000313" key="1">
    <source>
        <dbReference type="EMBL" id="GGB06300.1"/>
    </source>
</evidence>
<accession>A0ABQ1I1L6</accession>
<dbReference type="RefSeq" id="WP_055732567.1">
    <property type="nucleotide sequence ID" value="NZ_BMDY01000010.1"/>
</dbReference>
<reference evidence="2" key="1">
    <citation type="journal article" date="2019" name="Int. J. Syst. Evol. Microbiol.">
        <title>The Global Catalogue of Microorganisms (GCM) 10K type strain sequencing project: providing services to taxonomists for standard genome sequencing and annotation.</title>
        <authorList>
            <consortium name="The Broad Institute Genomics Platform"/>
            <consortium name="The Broad Institute Genome Sequencing Center for Infectious Disease"/>
            <person name="Wu L."/>
            <person name="Ma J."/>
        </authorList>
    </citation>
    <scope>NUCLEOTIDE SEQUENCE [LARGE SCALE GENOMIC DNA]</scope>
    <source>
        <strain evidence="2">CGMCC 1.10131</strain>
    </source>
</reference>
<dbReference type="EMBL" id="BMDY01000010">
    <property type="protein sequence ID" value="GGB06300.1"/>
    <property type="molecule type" value="Genomic_DNA"/>
</dbReference>
<dbReference type="Proteomes" id="UP000651977">
    <property type="component" value="Unassembled WGS sequence"/>
</dbReference>
<keyword evidence="2" id="KW-1185">Reference proteome</keyword>
<gene>
    <name evidence="1" type="ORF">GCM10007414_19480</name>
</gene>
<protein>
    <submittedName>
        <fullName evidence="1">Uncharacterized protein</fullName>
    </submittedName>
</protein>
<organism evidence="1 2">
    <name type="scientific">Agarivorans gilvus</name>
    <dbReference type="NCBI Taxonomy" id="680279"/>
    <lineage>
        <taxon>Bacteria</taxon>
        <taxon>Pseudomonadati</taxon>
        <taxon>Pseudomonadota</taxon>
        <taxon>Gammaproteobacteria</taxon>
        <taxon>Alteromonadales</taxon>
        <taxon>Alteromonadaceae</taxon>
        <taxon>Agarivorans</taxon>
    </lineage>
</organism>
<comment type="caution">
    <text evidence="1">The sequence shown here is derived from an EMBL/GenBank/DDBJ whole genome shotgun (WGS) entry which is preliminary data.</text>
</comment>
<sequence>MRIFNNTDPNKLDTDKRVVLHYSQPTFNNKNTDYYYLLLDDGYLIWATKGYFPPVNGKPEKWVGGSFIEIPKSGLSWFINAIEQKFMKTEAEGGLRKGEFTYAKEIAGEKLVASRWFGTPGYGLANASRNRYGSVTIKKQQEFCFTDEMLFDNGLLEELKLVAKKIDNGEL</sequence>
<proteinExistence type="predicted"/>
<name>A0ABQ1I1L6_9ALTE</name>
<evidence type="ECO:0000313" key="2">
    <source>
        <dbReference type="Proteomes" id="UP000651977"/>
    </source>
</evidence>